<feature type="signal peptide" evidence="2">
    <location>
        <begin position="1"/>
        <end position="22"/>
    </location>
</feature>
<evidence type="ECO:0000313" key="3">
    <source>
        <dbReference type="EMBL" id="KAL2913203.1"/>
    </source>
</evidence>
<evidence type="ECO:0000256" key="2">
    <source>
        <dbReference type="SAM" id="SignalP"/>
    </source>
</evidence>
<feature type="region of interest" description="Disordered" evidence="1">
    <location>
        <begin position="502"/>
        <end position="523"/>
    </location>
</feature>
<dbReference type="Proteomes" id="UP001527925">
    <property type="component" value="Unassembled WGS sequence"/>
</dbReference>
<accession>A0ABR4N163</accession>
<comment type="caution">
    <text evidence="3">The sequence shown here is derived from an EMBL/GenBank/DDBJ whole genome shotgun (WGS) entry which is preliminary data.</text>
</comment>
<sequence length="1395" mass="152003">MLAMLRILAMWAAARILAPRHAARLVAWAARLLAAPAPPTSAVCAAAVHCVACIAKSAGAGFARICAPVAPAALARAAIGFAFAQRIDALPESHSTHLPLLLFRLLDLVSLLADSDRDARARLSEYPCMRSLSRILDSAVGRLIALGWPRTLSAFDRVSTTLDLIRAVCQCLILGGRIRLGRMPGPDPDSAPAARPLAGFSLNTRRVAATDLGAIAMAPPQPLHDSDPTAKALAAKLGPQPVAGLQASDPPAPQINELDFTVFTCVAYTLIFLTSVPLKGGLITPASKAVQAQLARPSLLSALSEAMPYEAALAMVLDGTFSKEDDISLPPGFAKAVLSVPLLIQSPLYPKRHQHVKRASLLYKYLRLACLLSRSEAFMGQIVRLERPVCAAFAQFTGGLLRDSVINEQKHAGEKDAERMADAARQLLGRLLDYSHTRSAFADVGILESLVSLQYVRMLLSEPTQTQVRAFRSLLVHITSVSSDSAIRFKMKTGALSIVVPPPVAHSGEKKPPAPAHSGDAAANPAIPPSHDGIIAFMACVIVGTSTRLMALRDDIPAPAAAKYVAKKMPQHTCDMMQESLDYAIRFLTQHFGHDRGVAAALSRRRLLDWLPAHAIEQAGLTILDNIQSLSLVHSLLDLTLVPFEKASQAQNTANPDLLDLELEPDIAPDVAQGGYSTQPDAAQASPDSADKSVPAITMTPATPRAAAHLLEALFRSSEMLTGLVCQPDTLERFVRAMIEAPDPKVHQTLFGIVRRVFVSQELAQCMINELGYSIIVDTVMQYLSHPRFGERAKSLLDNVFRTSPAEQRRMQHIGDAWTKTWGRDAAQTLAPHVQAEIDGVLAIALRVMRFAEPTAARSRHSRLLRDRAALAVCLLGSDRLLGIYNPLSIIASSSSLGRAVPVSLASAAASMPSGDSSAAASETVYISPDAAARILRSMFAAAYHDPMSLDALDGDFEECSTLGESDDEEPAEMSADSMDVDAVRDESTARGQHAGSAQGTDADAESTRSNAASGDPPPPPLWAAASRDTDSGDMDLFDDGLNDAFEEELNGPFENLSDRPSYQHTDGGSQDEYGWIPGQDEIVVKVMTKAEREEQLMRMRAAVQERQRSSLQFLSWRFRRNTKRKTLHELGLELPRQLLAVLSPEHEWRYHGESGDPRKVTLVADAEGSGGSDGSVEELTVDRTLFERISPAFDAMINSRYHEHSTRRVRMAGTTRRDWMTIVEYHMELDATLHVREEPVPSADASADEVGVPAALQLGDMADELDHIVSVHACANQFLMEHLRRACTQWMTLACWYAARNRDWPMALRLHWWYARSAALNEYHPSEDALPFDFGVDNVPEDAEERAIAAAVERRNLLLAQEIRRQRELEAHRLMMECFEQQSLSALMWALSLD</sequence>
<keyword evidence="4" id="KW-1185">Reference proteome</keyword>
<feature type="compositionally biased region" description="Acidic residues" evidence="1">
    <location>
        <begin position="959"/>
        <end position="972"/>
    </location>
</feature>
<organism evidence="3 4">
    <name type="scientific">Polyrhizophydium stewartii</name>
    <dbReference type="NCBI Taxonomy" id="2732419"/>
    <lineage>
        <taxon>Eukaryota</taxon>
        <taxon>Fungi</taxon>
        <taxon>Fungi incertae sedis</taxon>
        <taxon>Chytridiomycota</taxon>
        <taxon>Chytridiomycota incertae sedis</taxon>
        <taxon>Chytridiomycetes</taxon>
        <taxon>Rhizophydiales</taxon>
        <taxon>Rhizophydiales incertae sedis</taxon>
        <taxon>Polyrhizophydium</taxon>
    </lineage>
</organism>
<dbReference type="EMBL" id="JADGIZ020000050">
    <property type="protein sequence ID" value="KAL2913203.1"/>
    <property type="molecule type" value="Genomic_DNA"/>
</dbReference>
<feature type="chain" id="PRO_5046774513" evidence="2">
    <location>
        <begin position="23"/>
        <end position="1395"/>
    </location>
</feature>
<feature type="compositionally biased region" description="Low complexity" evidence="1">
    <location>
        <begin position="679"/>
        <end position="688"/>
    </location>
</feature>
<gene>
    <name evidence="3" type="ORF">HK105_207322</name>
</gene>
<protein>
    <submittedName>
        <fullName evidence="3">Uncharacterized protein</fullName>
    </submittedName>
</protein>
<feature type="region of interest" description="Disordered" evidence="1">
    <location>
        <begin position="959"/>
        <end position="1040"/>
    </location>
</feature>
<evidence type="ECO:0000256" key="1">
    <source>
        <dbReference type="SAM" id="MobiDB-lite"/>
    </source>
</evidence>
<reference evidence="3 4" key="1">
    <citation type="submission" date="2023-09" db="EMBL/GenBank/DDBJ databases">
        <title>Pangenome analysis of Batrachochytrium dendrobatidis and related Chytrids.</title>
        <authorList>
            <person name="Yacoub M.N."/>
            <person name="Stajich J.E."/>
            <person name="James T.Y."/>
        </authorList>
    </citation>
    <scope>NUCLEOTIDE SEQUENCE [LARGE SCALE GENOMIC DNA]</scope>
    <source>
        <strain evidence="3 4">JEL0888</strain>
    </source>
</reference>
<feature type="compositionally biased region" description="Polar residues" evidence="1">
    <location>
        <begin position="1059"/>
        <end position="1069"/>
    </location>
</feature>
<feature type="region of interest" description="Disordered" evidence="1">
    <location>
        <begin position="1052"/>
        <end position="1075"/>
    </location>
</feature>
<feature type="region of interest" description="Disordered" evidence="1">
    <location>
        <begin position="670"/>
        <end position="692"/>
    </location>
</feature>
<proteinExistence type="predicted"/>
<evidence type="ECO:0000313" key="4">
    <source>
        <dbReference type="Proteomes" id="UP001527925"/>
    </source>
</evidence>
<name>A0ABR4N163_9FUNG</name>
<keyword evidence="2" id="KW-0732">Signal</keyword>